<proteinExistence type="predicted"/>
<protein>
    <submittedName>
        <fullName evidence="2">Uncharacterized protein</fullName>
    </submittedName>
</protein>
<gene>
    <name evidence="2" type="ordered locus">MLBr01813</name>
</gene>
<dbReference type="InterPro" id="IPR046498">
    <property type="entry name" value="Rv1476-like"/>
</dbReference>
<accession>A0A0H3N066</accession>
<keyword evidence="1" id="KW-0472">Membrane</keyword>
<keyword evidence="1" id="KW-1133">Transmembrane helix</keyword>
<feature type="transmembrane region" description="Helical" evidence="1">
    <location>
        <begin position="142"/>
        <end position="161"/>
    </location>
</feature>
<dbReference type="KEGG" id="mlb:MLBr01813"/>
<dbReference type="HOGENOM" id="CLU_117630_0_0_11"/>
<dbReference type="Pfam" id="PF20381">
    <property type="entry name" value="Rv1476"/>
    <property type="match status" value="1"/>
</dbReference>
<organism evidence="2 3">
    <name type="scientific">Mycobacterium leprae (strain Br4923)</name>
    <dbReference type="NCBI Taxonomy" id="561304"/>
    <lineage>
        <taxon>Bacteria</taxon>
        <taxon>Bacillati</taxon>
        <taxon>Actinomycetota</taxon>
        <taxon>Actinomycetes</taxon>
        <taxon>Mycobacteriales</taxon>
        <taxon>Mycobacteriaceae</taxon>
        <taxon>Mycobacterium</taxon>
    </lineage>
</organism>
<dbReference type="EMBL" id="FM211192">
    <property type="protein sequence ID" value="CAR71908.1"/>
    <property type="molecule type" value="Genomic_DNA"/>
</dbReference>
<evidence type="ECO:0000313" key="2">
    <source>
        <dbReference type="EMBL" id="CAR71908.1"/>
    </source>
</evidence>
<keyword evidence="1" id="KW-0812">Transmembrane</keyword>
<sequence>MTGQDVVVQQPQTIPMLPIYIPQDVDMTVVKSEVAAAGVSASPAAMPGLLEVVSHAQAEGINLKIVLLDHNLPNDTPLRDIATVVGADYPDVTVLTLSPNYVGSYSTHYPRVTLEAGEDISKTGNPVQSAQNFLGELNVPEFPWTVLTIVLLIGVLVAAIGTRFMQLRSKRLATSLDAAGILAEDVNRAD</sequence>
<reference evidence="2 3" key="1">
    <citation type="journal article" date="2009" name="Nat. Genet.">
        <title>Comparative genomic and phylogeographic analysis of Mycobacterium leprae.</title>
        <authorList>
            <person name="Monot M."/>
            <person name="Honore N."/>
            <person name="Garnier T."/>
            <person name="Zidane N."/>
            <person name="Sherafi D."/>
            <person name="Paniz-Mondolfi A."/>
            <person name="Matsuoka M."/>
            <person name="Taylor G.M."/>
            <person name="Donoghue H.D."/>
            <person name="Bouwman A."/>
            <person name="Mays S."/>
            <person name="Watson C."/>
            <person name="Lockwood D."/>
            <person name="Khamispour A."/>
            <person name="Dowlati Y."/>
            <person name="Jianping S."/>
            <person name="Rea T.H."/>
            <person name="Vera-Cabrera L."/>
            <person name="Stefani M.M."/>
            <person name="Banu S."/>
            <person name="Macdonald M."/>
            <person name="Sapkota B.R."/>
            <person name="Spencer J.S."/>
            <person name="Thomas J."/>
            <person name="Harshman K."/>
            <person name="Singh P."/>
            <person name="Busso P."/>
            <person name="Gattiker A."/>
            <person name="Rougemont J."/>
            <person name="Brennan P.J."/>
            <person name="Cole S.T."/>
        </authorList>
    </citation>
    <scope>NUCLEOTIDE SEQUENCE [LARGE SCALE GENOMIC DNA]</scope>
    <source>
        <strain evidence="3">Br4923</strain>
    </source>
</reference>
<evidence type="ECO:0000256" key="1">
    <source>
        <dbReference type="SAM" id="Phobius"/>
    </source>
</evidence>
<dbReference type="Proteomes" id="UP000006900">
    <property type="component" value="Chromosome"/>
</dbReference>
<dbReference type="AlphaFoldDB" id="A0A0H3N066"/>
<name>A0A0H3N066_MYCLB</name>
<evidence type="ECO:0000313" key="3">
    <source>
        <dbReference type="Proteomes" id="UP000006900"/>
    </source>
</evidence>